<dbReference type="OrthoDB" id="435038at2759"/>
<gene>
    <name evidence="4" type="ORF">TM35_000331450</name>
</gene>
<name>A0A1X0NMG5_9TRYP</name>
<keyword evidence="5" id="KW-1185">Reference proteome</keyword>
<evidence type="ECO:0000259" key="3">
    <source>
        <dbReference type="Pfam" id="PF14833"/>
    </source>
</evidence>
<comment type="caution">
    <text evidence="4">The sequence shown here is derived from an EMBL/GenBank/DDBJ whole genome shotgun (WGS) entry which is preliminary data.</text>
</comment>
<protein>
    <submittedName>
        <fullName evidence="4">Dehydrogenase-like protein</fullName>
    </submittedName>
</protein>
<accession>A0A1X0NMG5</accession>
<evidence type="ECO:0000313" key="4">
    <source>
        <dbReference type="EMBL" id="ORC85688.1"/>
    </source>
</evidence>
<evidence type="ECO:0000256" key="1">
    <source>
        <dbReference type="SAM" id="MobiDB-lite"/>
    </source>
</evidence>
<dbReference type="InterPro" id="IPR036291">
    <property type="entry name" value="NAD(P)-bd_dom_sf"/>
</dbReference>
<sequence length="417" mass="44835">MSVAKRSLNVGVVGMGNMGVPIARNIGFKSRGAVYLQLHSRTLQKARRVCDDLAVDGAACAMRIHDRYATMTKWCDVLLLTLADVGAARHVLLEHNEALVRNARKGQIIVDHTTVDAETSRECAHEAERRGAYFLDAPMSGSPRACFNAQLLLMVGGHAESFQRLLPIFHMYADHVIHMGESGSGSATKMITQALVAAHNAAAAEALTMAHRLGVEDQKKLVQVLDASWGGSTMLRRNAPLLQDLIRNPDKLPPTSTASVDKLLQDLSLLDASLLKQSRIVTRGGKGEEEDEPFPVLDAALRSLAAASDAGMGDRDIAAAVHYIQAGEAELRSRLVAEKNKNKSSTNQTNVNENINTGGYSLGSGSVVDVGFGDDLNSNTNNDDNVNKNQSSSIGGTATSTTTSTEKYTEFGEEDFY</sequence>
<feature type="domain" description="3-hydroxyisobutyrate dehydrogenase-like NAD-binding" evidence="3">
    <location>
        <begin position="183"/>
        <end position="240"/>
    </location>
</feature>
<dbReference type="InterPro" id="IPR013328">
    <property type="entry name" value="6PGD_dom2"/>
</dbReference>
<evidence type="ECO:0000313" key="5">
    <source>
        <dbReference type="Proteomes" id="UP000192257"/>
    </source>
</evidence>
<dbReference type="InterPro" id="IPR029154">
    <property type="entry name" value="HIBADH-like_NADP-bd"/>
</dbReference>
<dbReference type="GO" id="GO:0051287">
    <property type="term" value="F:NAD binding"/>
    <property type="evidence" value="ECO:0007669"/>
    <property type="project" value="InterPro"/>
</dbReference>
<dbReference type="PANTHER" id="PTHR43060:SF14">
    <property type="entry name" value="DEHYDROGENASE-LIKE PROTEIN"/>
    <property type="match status" value="1"/>
</dbReference>
<dbReference type="InterPro" id="IPR006115">
    <property type="entry name" value="6PGDH_NADP-bd"/>
</dbReference>
<dbReference type="GO" id="GO:0050661">
    <property type="term" value="F:NADP binding"/>
    <property type="evidence" value="ECO:0007669"/>
    <property type="project" value="InterPro"/>
</dbReference>
<feature type="domain" description="6-phosphogluconate dehydrogenase NADP-binding" evidence="2">
    <location>
        <begin position="9"/>
        <end position="180"/>
    </location>
</feature>
<dbReference type="EMBL" id="NBCO01000033">
    <property type="protein sequence ID" value="ORC85688.1"/>
    <property type="molecule type" value="Genomic_DNA"/>
</dbReference>
<dbReference type="STRING" id="67003.A0A1X0NMG5"/>
<dbReference type="Pfam" id="PF14833">
    <property type="entry name" value="NAD_binding_11"/>
    <property type="match status" value="1"/>
</dbReference>
<dbReference type="AlphaFoldDB" id="A0A1X0NMG5"/>
<dbReference type="SUPFAM" id="SSF48179">
    <property type="entry name" value="6-phosphogluconate dehydrogenase C-terminal domain-like"/>
    <property type="match status" value="1"/>
</dbReference>
<organism evidence="4 5">
    <name type="scientific">Trypanosoma theileri</name>
    <dbReference type="NCBI Taxonomy" id="67003"/>
    <lineage>
        <taxon>Eukaryota</taxon>
        <taxon>Discoba</taxon>
        <taxon>Euglenozoa</taxon>
        <taxon>Kinetoplastea</taxon>
        <taxon>Metakinetoplastina</taxon>
        <taxon>Trypanosomatida</taxon>
        <taxon>Trypanosomatidae</taxon>
        <taxon>Trypanosoma</taxon>
    </lineage>
</organism>
<dbReference type="Proteomes" id="UP000192257">
    <property type="component" value="Unassembled WGS sequence"/>
</dbReference>
<reference evidence="4 5" key="1">
    <citation type="submission" date="2017-03" db="EMBL/GenBank/DDBJ databases">
        <title>An alternative strategy for trypanosome survival in the mammalian bloodstream revealed through genome and transcriptome analysis of the ubiquitous bovine parasite Trypanosoma (Megatrypanum) theileri.</title>
        <authorList>
            <person name="Kelly S."/>
            <person name="Ivens A."/>
            <person name="Mott A."/>
            <person name="O'Neill E."/>
            <person name="Emms D."/>
            <person name="Macleod O."/>
            <person name="Voorheis P."/>
            <person name="Matthews J."/>
            <person name="Matthews K."/>
            <person name="Carrington M."/>
        </authorList>
    </citation>
    <scope>NUCLEOTIDE SEQUENCE [LARGE SCALE GENOMIC DNA]</scope>
    <source>
        <strain evidence="4">Edinburgh</strain>
    </source>
</reference>
<proteinExistence type="predicted"/>
<dbReference type="InterPro" id="IPR008927">
    <property type="entry name" value="6-PGluconate_DH-like_C_sf"/>
</dbReference>
<feature type="region of interest" description="Disordered" evidence="1">
    <location>
        <begin position="373"/>
        <end position="417"/>
    </location>
</feature>
<evidence type="ECO:0000259" key="2">
    <source>
        <dbReference type="Pfam" id="PF03446"/>
    </source>
</evidence>
<dbReference type="Pfam" id="PF03446">
    <property type="entry name" value="NAD_binding_2"/>
    <property type="match status" value="1"/>
</dbReference>
<dbReference type="SUPFAM" id="SSF51735">
    <property type="entry name" value="NAD(P)-binding Rossmann-fold domains"/>
    <property type="match status" value="1"/>
</dbReference>
<dbReference type="Gene3D" id="1.10.1040.10">
    <property type="entry name" value="N-(1-d-carboxylethyl)-l-norvaline Dehydrogenase, domain 2"/>
    <property type="match status" value="1"/>
</dbReference>
<dbReference type="VEuPathDB" id="TriTrypDB:TM35_000331450"/>
<dbReference type="RefSeq" id="XP_028879754.1">
    <property type="nucleotide sequence ID" value="XM_029028901.1"/>
</dbReference>
<dbReference type="Gene3D" id="3.40.50.720">
    <property type="entry name" value="NAD(P)-binding Rossmann-like Domain"/>
    <property type="match status" value="1"/>
</dbReference>
<dbReference type="GeneID" id="39988681"/>
<dbReference type="PANTHER" id="PTHR43060">
    <property type="entry name" value="3-HYDROXYISOBUTYRATE DEHYDROGENASE-LIKE 1, MITOCHONDRIAL-RELATED"/>
    <property type="match status" value="1"/>
</dbReference>
<feature type="compositionally biased region" description="Low complexity" evidence="1">
    <location>
        <begin position="373"/>
        <end position="405"/>
    </location>
</feature>